<proteinExistence type="predicted"/>
<reference evidence="1" key="1">
    <citation type="submission" date="2022-11" db="EMBL/GenBank/DDBJ databases">
        <title>Genome Sequence of Boeremia exigua.</title>
        <authorList>
            <person name="Buettner E."/>
        </authorList>
    </citation>
    <scope>NUCLEOTIDE SEQUENCE</scope>
    <source>
        <strain evidence="1">CU02</strain>
    </source>
</reference>
<dbReference type="EMBL" id="JAPHNI010000151">
    <property type="protein sequence ID" value="KAJ8115223.1"/>
    <property type="molecule type" value="Genomic_DNA"/>
</dbReference>
<evidence type="ECO:0000313" key="2">
    <source>
        <dbReference type="Proteomes" id="UP001153331"/>
    </source>
</evidence>
<keyword evidence="2" id="KW-1185">Reference proteome</keyword>
<dbReference type="Proteomes" id="UP001153331">
    <property type="component" value="Unassembled WGS sequence"/>
</dbReference>
<accession>A0ACC2IJ85</accession>
<protein>
    <submittedName>
        <fullName evidence="1">Uncharacterized protein</fullName>
    </submittedName>
</protein>
<evidence type="ECO:0000313" key="1">
    <source>
        <dbReference type="EMBL" id="KAJ8115223.1"/>
    </source>
</evidence>
<comment type="caution">
    <text evidence="1">The sequence shown here is derived from an EMBL/GenBank/DDBJ whole genome shotgun (WGS) entry which is preliminary data.</text>
</comment>
<sequence length="324" mass="35522">MFSPAETVLDDNNSGSNDNDDSLEKEQGEALGGHVLRVMLLNRVLGNSVYTSILTSGMVISDMSAESLWLILFLCAPELAGRDQIADVERSLHKSWTVARDVDRIQWQADADGCGIALADSHTFLYGNVQVGMSQLWSELQDIVASARQQMFAESTMSQVEAAAAGQKKDHWPVHRRRSEAVSVGLERRRSESEDCIQIHRQAMKQGRCREPPASGTRHTGAMTHATKPLLSMRRWYLESWRTKNWANMPGLCCPPASVAQGRQAGDVSFAADRADERGGAWGGDGRARVRVEVFIKEELADAEQAARAVAAGRGRDSVEPTAS</sequence>
<organism evidence="1 2">
    <name type="scientific">Boeremia exigua</name>
    <dbReference type="NCBI Taxonomy" id="749465"/>
    <lineage>
        <taxon>Eukaryota</taxon>
        <taxon>Fungi</taxon>
        <taxon>Dikarya</taxon>
        <taxon>Ascomycota</taxon>
        <taxon>Pezizomycotina</taxon>
        <taxon>Dothideomycetes</taxon>
        <taxon>Pleosporomycetidae</taxon>
        <taxon>Pleosporales</taxon>
        <taxon>Pleosporineae</taxon>
        <taxon>Didymellaceae</taxon>
        <taxon>Boeremia</taxon>
    </lineage>
</organism>
<gene>
    <name evidence="1" type="ORF">OPT61_g3081</name>
</gene>
<name>A0ACC2IJ85_9PLEO</name>